<evidence type="ECO:0000256" key="2">
    <source>
        <dbReference type="ARBA" id="ARBA00023125"/>
    </source>
</evidence>
<name>A0ABW2FYH0_9ACTN</name>
<keyword evidence="3" id="KW-0804">Transcription</keyword>
<dbReference type="PANTHER" id="PTHR43132:SF6">
    <property type="entry name" value="HTH-TYPE TRANSCRIPTIONAL REPRESSOR CZRA"/>
    <property type="match status" value="1"/>
</dbReference>
<dbReference type="InterPro" id="IPR045981">
    <property type="entry name" value="DUF5937"/>
</dbReference>
<keyword evidence="6" id="KW-1185">Reference proteome</keyword>
<dbReference type="PANTHER" id="PTHR43132">
    <property type="entry name" value="ARSENICAL RESISTANCE OPERON REPRESSOR ARSR-RELATED"/>
    <property type="match status" value="1"/>
</dbReference>
<dbReference type="Pfam" id="PF19361">
    <property type="entry name" value="DUF5937"/>
    <property type="match status" value="1"/>
</dbReference>
<accession>A0ABW2FYH0</accession>
<sequence length="338" mass="36861">MLTLRFSAQDLARTRFACSPLWEVVNGVQVLKDPGRHGVHLGWARQTRRALAVHGIRTALLYELIPVPTPYVPDFLTPVPEVEEPSLEDELAILLGTSAAELRTDLDRITGPLPPLVQRLRDAPDEGLARLAEEIRAYWSVAVEPHWPRIRRLMDGEILHRARMMARGGAAELFQDLHPAVSWDGGTLRVAHPGYEADRALEAGRGLVLVPSVFVWPGVFSQSNPPRQPGLVYPPRGVATLWERRTEPTPEGLAAALGRSRAQLLTELVAPASTSELALRLDMAPATVSHHLGVLRAAGLATAHRSGRIVLYLRTHAAEALVGAAPDTARTEGTAEHS</sequence>
<keyword evidence="2" id="KW-0238">DNA-binding</keyword>
<dbReference type="EMBL" id="JBHTAJ010000033">
    <property type="protein sequence ID" value="MFC7181545.1"/>
    <property type="molecule type" value="Genomic_DNA"/>
</dbReference>
<dbReference type="CDD" id="cd00090">
    <property type="entry name" value="HTH_ARSR"/>
    <property type="match status" value="1"/>
</dbReference>
<dbReference type="SMART" id="SM00418">
    <property type="entry name" value="HTH_ARSR"/>
    <property type="match status" value="1"/>
</dbReference>
<evidence type="ECO:0000256" key="3">
    <source>
        <dbReference type="ARBA" id="ARBA00023163"/>
    </source>
</evidence>
<dbReference type="Proteomes" id="UP001596435">
    <property type="component" value="Unassembled WGS sequence"/>
</dbReference>
<gene>
    <name evidence="5" type="ORF">ACFQMG_18495</name>
</gene>
<evidence type="ECO:0000313" key="5">
    <source>
        <dbReference type="EMBL" id="MFC7181545.1"/>
    </source>
</evidence>
<keyword evidence="1" id="KW-0805">Transcription regulation</keyword>
<proteinExistence type="predicted"/>
<feature type="domain" description="HTH arsR-type" evidence="4">
    <location>
        <begin position="241"/>
        <end position="338"/>
    </location>
</feature>
<evidence type="ECO:0000259" key="4">
    <source>
        <dbReference type="PROSITE" id="PS50987"/>
    </source>
</evidence>
<dbReference type="PROSITE" id="PS50987">
    <property type="entry name" value="HTH_ARSR_2"/>
    <property type="match status" value="1"/>
</dbReference>
<dbReference type="InterPro" id="IPR001845">
    <property type="entry name" value="HTH_ArsR_DNA-bd_dom"/>
</dbReference>
<dbReference type="SUPFAM" id="SSF46785">
    <property type="entry name" value="Winged helix' DNA-binding domain"/>
    <property type="match status" value="1"/>
</dbReference>
<dbReference type="InterPro" id="IPR051011">
    <property type="entry name" value="Metal_resp_trans_reg"/>
</dbReference>
<dbReference type="InterPro" id="IPR036388">
    <property type="entry name" value="WH-like_DNA-bd_sf"/>
</dbReference>
<dbReference type="RefSeq" id="WP_345704351.1">
    <property type="nucleotide sequence ID" value="NZ_BAABKV010000001.1"/>
</dbReference>
<dbReference type="Pfam" id="PF12840">
    <property type="entry name" value="HTH_20"/>
    <property type="match status" value="1"/>
</dbReference>
<dbReference type="InterPro" id="IPR011991">
    <property type="entry name" value="ArsR-like_HTH"/>
</dbReference>
<dbReference type="Gene3D" id="1.10.10.10">
    <property type="entry name" value="Winged helix-like DNA-binding domain superfamily/Winged helix DNA-binding domain"/>
    <property type="match status" value="1"/>
</dbReference>
<dbReference type="InterPro" id="IPR036390">
    <property type="entry name" value="WH_DNA-bd_sf"/>
</dbReference>
<evidence type="ECO:0000313" key="6">
    <source>
        <dbReference type="Proteomes" id="UP001596435"/>
    </source>
</evidence>
<protein>
    <submittedName>
        <fullName evidence="5">DUF5937 family protein</fullName>
    </submittedName>
</protein>
<organism evidence="5 6">
    <name type="scientific">Kitasatospora paranensis</name>
    <dbReference type="NCBI Taxonomy" id="258053"/>
    <lineage>
        <taxon>Bacteria</taxon>
        <taxon>Bacillati</taxon>
        <taxon>Actinomycetota</taxon>
        <taxon>Actinomycetes</taxon>
        <taxon>Kitasatosporales</taxon>
        <taxon>Streptomycetaceae</taxon>
        <taxon>Kitasatospora</taxon>
    </lineage>
</organism>
<reference evidence="6" key="1">
    <citation type="journal article" date="2019" name="Int. J. Syst. Evol. Microbiol.">
        <title>The Global Catalogue of Microorganisms (GCM) 10K type strain sequencing project: providing services to taxonomists for standard genome sequencing and annotation.</title>
        <authorList>
            <consortium name="The Broad Institute Genomics Platform"/>
            <consortium name="The Broad Institute Genome Sequencing Center for Infectious Disease"/>
            <person name="Wu L."/>
            <person name="Ma J."/>
        </authorList>
    </citation>
    <scope>NUCLEOTIDE SEQUENCE [LARGE SCALE GENOMIC DNA]</scope>
    <source>
        <strain evidence="6">CGMCC 1.12859</strain>
    </source>
</reference>
<comment type="caution">
    <text evidence="5">The sequence shown here is derived from an EMBL/GenBank/DDBJ whole genome shotgun (WGS) entry which is preliminary data.</text>
</comment>
<evidence type="ECO:0000256" key="1">
    <source>
        <dbReference type="ARBA" id="ARBA00023015"/>
    </source>
</evidence>